<dbReference type="PANTHER" id="PTHR33678">
    <property type="entry name" value="BLL1576 PROTEIN"/>
    <property type="match status" value="1"/>
</dbReference>
<dbReference type="STRING" id="195064.SAMN05421721_12311"/>
<proteinExistence type="predicted"/>
<accession>A0A1I4SW23</accession>
<dbReference type="InterPro" id="IPR004291">
    <property type="entry name" value="Transposase_IS66_central"/>
</dbReference>
<protein>
    <submittedName>
        <fullName evidence="3">Transposase</fullName>
    </submittedName>
</protein>
<dbReference type="InterPro" id="IPR039552">
    <property type="entry name" value="IS66_C"/>
</dbReference>
<evidence type="ECO:0000313" key="4">
    <source>
        <dbReference type="Proteomes" id="UP000199556"/>
    </source>
</evidence>
<dbReference type="Proteomes" id="UP000199556">
    <property type="component" value="Unassembled WGS sequence"/>
</dbReference>
<dbReference type="Pfam" id="PF03050">
    <property type="entry name" value="DDE_Tnp_IS66"/>
    <property type="match status" value="1"/>
</dbReference>
<evidence type="ECO:0000313" key="3">
    <source>
        <dbReference type="EMBL" id="SFM68540.1"/>
    </source>
</evidence>
<dbReference type="Pfam" id="PF13817">
    <property type="entry name" value="DDE_Tnp_IS66_C"/>
    <property type="match status" value="1"/>
</dbReference>
<evidence type="ECO:0000259" key="1">
    <source>
        <dbReference type="Pfam" id="PF03050"/>
    </source>
</evidence>
<sequence>METIEVPAPELSGPNADAWEVIDHKITYRLAQRPGSYVVLAYRRPVLRARAEATVATTPAPANVLEGSLADVSLLAGLVVDKFCYHLPLYRQHQRLADAGIQVSRATLTHLTQRTAALLTPIAQAQHAHILESRVLAMDETPIKAGRDKAKGKMAQGWYWPIYGEADEVSFTYAAHRGSRHVHEQIQGFAGILLSDGYSAYARFAQATEGLSHAQCWAHTRRKFLAAEKTEPAAVATALEHIRDRRLEPDKALAYRAEHARPCVDAFFAWVWAQRQREDLLPSNPLAKALAYAHDREGPLRVFLGDAAVPIDTNHLERALRVIPMGRKNWNFCWTELGAQHVGTLQSLLTTCRLHGVNPYTYLVDVLQRISRHPAREIIALTPRVWKARFAHDPLTSDVDRHVR</sequence>
<evidence type="ECO:0000259" key="2">
    <source>
        <dbReference type="Pfam" id="PF13817"/>
    </source>
</evidence>
<name>A0A1I4SW23_ECTMO</name>
<dbReference type="InterPro" id="IPR052344">
    <property type="entry name" value="Transposase-related"/>
</dbReference>
<dbReference type="RefSeq" id="WP_177217674.1">
    <property type="nucleotide sequence ID" value="NZ_FOUO01000023.1"/>
</dbReference>
<feature type="domain" description="Transposase IS66 central" evidence="1">
    <location>
        <begin position="68"/>
        <end position="340"/>
    </location>
</feature>
<dbReference type="PANTHER" id="PTHR33678:SF1">
    <property type="entry name" value="BLL1576 PROTEIN"/>
    <property type="match status" value="1"/>
</dbReference>
<dbReference type="NCBIfam" id="NF033517">
    <property type="entry name" value="transpos_IS66"/>
    <property type="match status" value="1"/>
</dbReference>
<dbReference type="EMBL" id="FOUO01000023">
    <property type="protein sequence ID" value="SFM68540.1"/>
    <property type="molecule type" value="Genomic_DNA"/>
</dbReference>
<gene>
    <name evidence="3" type="ORF">SAMN05421721_12311</name>
</gene>
<keyword evidence="4" id="KW-1185">Reference proteome</keyword>
<organism evidence="3 4">
    <name type="scientific">Ectothiorhodospira mobilis</name>
    <dbReference type="NCBI Taxonomy" id="195064"/>
    <lineage>
        <taxon>Bacteria</taxon>
        <taxon>Pseudomonadati</taxon>
        <taxon>Pseudomonadota</taxon>
        <taxon>Gammaproteobacteria</taxon>
        <taxon>Chromatiales</taxon>
        <taxon>Ectothiorhodospiraceae</taxon>
        <taxon>Ectothiorhodospira</taxon>
    </lineage>
</organism>
<reference evidence="3 4" key="1">
    <citation type="submission" date="2016-10" db="EMBL/GenBank/DDBJ databases">
        <authorList>
            <person name="de Groot N.N."/>
        </authorList>
    </citation>
    <scope>NUCLEOTIDE SEQUENCE [LARGE SCALE GENOMIC DNA]</scope>
    <source>
        <strain evidence="3 4">DSM 4180</strain>
    </source>
</reference>
<feature type="domain" description="Transposase IS66 C-terminal" evidence="2">
    <location>
        <begin position="347"/>
        <end position="383"/>
    </location>
</feature>
<dbReference type="AlphaFoldDB" id="A0A1I4SW23"/>